<evidence type="ECO:0000259" key="1">
    <source>
        <dbReference type="Pfam" id="PF02627"/>
    </source>
</evidence>
<dbReference type="OrthoDB" id="4704294at2"/>
<evidence type="ECO:0000313" key="2">
    <source>
        <dbReference type="EMBL" id="PLC49312.1"/>
    </source>
</evidence>
<dbReference type="PANTHER" id="PTHR34846:SF11">
    <property type="entry name" value="4-CARBOXYMUCONOLACTONE DECARBOXYLASE FAMILY PROTEIN (AFU_ORTHOLOGUE AFUA_6G11590)"/>
    <property type="match status" value="1"/>
</dbReference>
<dbReference type="InterPro" id="IPR003779">
    <property type="entry name" value="CMD-like"/>
</dbReference>
<dbReference type="GO" id="GO:0051920">
    <property type="term" value="F:peroxiredoxin activity"/>
    <property type="evidence" value="ECO:0007669"/>
    <property type="project" value="InterPro"/>
</dbReference>
<reference evidence="2 3" key="1">
    <citation type="submission" date="2017-10" db="EMBL/GenBank/DDBJ databases">
        <title>Two draft genome sequences of Pusillimonas sp. strains isolated from a nitrate- and radionuclide-contaminated groundwater in Russia.</title>
        <authorList>
            <person name="Grouzdev D.S."/>
            <person name="Tourova T.P."/>
            <person name="Goeva M.A."/>
            <person name="Babich T.L."/>
            <person name="Sokolova D.S."/>
            <person name="Abdullin R."/>
            <person name="Poltaraus A.B."/>
            <person name="Toshchakov S.V."/>
            <person name="Nazina T.N."/>
        </authorList>
    </citation>
    <scope>NUCLEOTIDE SEQUENCE [LARGE SCALE GENOMIC DNA]</scope>
    <source>
        <strain evidence="2 3">JR1/69-3-13</strain>
    </source>
</reference>
<sequence>MARLPYADLTHPEVSPLVEQIVAERGSVLHLYQMLLQSPPVARGWLNHLTGIRHNSSLAGDVREMVIMRVAIINGAPYEAEQHAPIALKEGMTQAQLDELAAWESSSLFSDKERAVLAYTDAMTRHVQVPDDVFANVQSYFEPRQLVELTATVATYNMVSRFLEALQIHSGDARKT</sequence>
<dbReference type="InterPro" id="IPR029032">
    <property type="entry name" value="AhpD-like"/>
</dbReference>
<evidence type="ECO:0000313" key="3">
    <source>
        <dbReference type="Proteomes" id="UP000234190"/>
    </source>
</evidence>
<dbReference type="EMBL" id="PDNW01000011">
    <property type="protein sequence ID" value="PLC49312.1"/>
    <property type="molecule type" value="Genomic_DNA"/>
</dbReference>
<dbReference type="RefSeq" id="WP_102074480.1">
    <property type="nucleotide sequence ID" value="NZ_PDNW01000011.1"/>
</dbReference>
<comment type="caution">
    <text evidence="2">The sequence shown here is derived from an EMBL/GenBank/DDBJ whole genome shotgun (WGS) entry which is preliminary data.</text>
</comment>
<dbReference type="PANTHER" id="PTHR34846">
    <property type="entry name" value="4-CARBOXYMUCONOLACTONE DECARBOXYLASE FAMILY PROTEIN (AFU_ORTHOLOGUE AFUA_6G11590)"/>
    <property type="match status" value="1"/>
</dbReference>
<dbReference type="Proteomes" id="UP000234190">
    <property type="component" value="Unassembled WGS sequence"/>
</dbReference>
<name>A0A2N4U2R0_9BURK</name>
<dbReference type="AlphaFoldDB" id="A0A2N4U2R0"/>
<keyword evidence="3" id="KW-1185">Reference proteome</keyword>
<gene>
    <name evidence="2" type="ORF">CR159_13465</name>
</gene>
<organism evidence="2 3">
    <name type="scientific">Pollutimonas subterranea</name>
    <dbReference type="NCBI Taxonomy" id="2045210"/>
    <lineage>
        <taxon>Bacteria</taxon>
        <taxon>Pseudomonadati</taxon>
        <taxon>Pseudomonadota</taxon>
        <taxon>Betaproteobacteria</taxon>
        <taxon>Burkholderiales</taxon>
        <taxon>Alcaligenaceae</taxon>
        <taxon>Pollutimonas</taxon>
    </lineage>
</organism>
<dbReference type="SUPFAM" id="SSF69118">
    <property type="entry name" value="AhpD-like"/>
    <property type="match status" value="1"/>
</dbReference>
<protein>
    <submittedName>
        <fullName evidence="2">Carboxymuconolactone decarboxylase</fullName>
    </submittedName>
</protein>
<dbReference type="Pfam" id="PF02627">
    <property type="entry name" value="CMD"/>
    <property type="match status" value="1"/>
</dbReference>
<accession>A0A2N4U2R0</accession>
<feature type="domain" description="Carboxymuconolactone decarboxylase-like" evidence="1">
    <location>
        <begin position="39"/>
        <end position="121"/>
    </location>
</feature>
<dbReference type="Gene3D" id="1.20.1290.10">
    <property type="entry name" value="AhpD-like"/>
    <property type="match status" value="1"/>
</dbReference>
<proteinExistence type="predicted"/>